<evidence type="ECO:0000313" key="2">
    <source>
        <dbReference type="EMBL" id="GCE19225.1"/>
    </source>
</evidence>
<keyword evidence="3" id="KW-1185">Reference proteome</keyword>
<dbReference type="RefSeq" id="WP_126551077.1">
    <property type="nucleotide sequence ID" value="NZ_BIFS01000001.1"/>
</dbReference>
<reference evidence="3" key="1">
    <citation type="submission" date="2018-12" db="EMBL/GenBank/DDBJ databases">
        <title>Tengunoibacter tsumagoiensis gen. nov., sp. nov., Dictyobacter kobayashii sp. nov., D. alpinus sp. nov., and D. joshuensis sp. nov. and description of Dictyobacteraceae fam. nov. within the order Ktedonobacterales isolated from Tengu-no-mugimeshi.</title>
        <authorList>
            <person name="Wang C.M."/>
            <person name="Zheng Y."/>
            <person name="Sakai Y."/>
            <person name="Toyoda A."/>
            <person name="Minakuchi Y."/>
            <person name="Abe K."/>
            <person name="Yokota A."/>
            <person name="Yabe S."/>
        </authorList>
    </citation>
    <scope>NUCLEOTIDE SEQUENCE [LARGE SCALE GENOMIC DNA]</scope>
    <source>
        <strain evidence="3">Uno11</strain>
    </source>
</reference>
<evidence type="ECO:0000256" key="1">
    <source>
        <dbReference type="SAM" id="MobiDB-lite"/>
    </source>
</evidence>
<dbReference type="Proteomes" id="UP000287188">
    <property type="component" value="Unassembled WGS sequence"/>
</dbReference>
<organism evidence="2 3">
    <name type="scientific">Dictyobacter kobayashii</name>
    <dbReference type="NCBI Taxonomy" id="2014872"/>
    <lineage>
        <taxon>Bacteria</taxon>
        <taxon>Bacillati</taxon>
        <taxon>Chloroflexota</taxon>
        <taxon>Ktedonobacteria</taxon>
        <taxon>Ktedonobacterales</taxon>
        <taxon>Dictyobacteraceae</taxon>
        <taxon>Dictyobacter</taxon>
    </lineage>
</organism>
<dbReference type="EMBL" id="BIFS01000001">
    <property type="protein sequence ID" value="GCE19225.1"/>
    <property type="molecule type" value="Genomic_DNA"/>
</dbReference>
<evidence type="ECO:0008006" key="4">
    <source>
        <dbReference type="Google" id="ProtNLM"/>
    </source>
</evidence>
<gene>
    <name evidence="2" type="ORF">KDK_30250</name>
</gene>
<dbReference type="AlphaFoldDB" id="A0A402AJJ6"/>
<protein>
    <recommendedName>
        <fullName evidence="4">General stress protein 17M-like domain-containing protein</fullName>
    </recommendedName>
</protein>
<sequence length="166" mass="17729">MTTYQTPLVIGIFQDEVQAKNAVDALRNAGFRYDQVGVAIHSSNNATPDLQADLVNLGVSEEQASFYDEAYKAGKIVVSIRHDGREDEVQDILTNNGAYDYNHRESVATANTTSTTPETQPAEPGTEAQDSATTEPEAAADAQDSATTEPEASQNSAATSSQVTEE</sequence>
<comment type="caution">
    <text evidence="2">The sequence shown here is derived from an EMBL/GenBank/DDBJ whole genome shotgun (WGS) entry which is preliminary data.</text>
</comment>
<feature type="compositionally biased region" description="Low complexity" evidence="1">
    <location>
        <begin position="107"/>
        <end position="124"/>
    </location>
</feature>
<accession>A0A402AJJ6</accession>
<feature type="compositionally biased region" description="Polar residues" evidence="1">
    <location>
        <begin position="144"/>
        <end position="166"/>
    </location>
</feature>
<dbReference type="OrthoDB" id="165093at2"/>
<feature type="region of interest" description="Disordered" evidence="1">
    <location>
        <begin position="95"/>
        <end position="166"/>
    </location>
</feature>
<evidence type="ECO:0000313" key="3">
    <source>
        <dbReference type="Proteomes" id="UP000287188"/>
    </source>
</evidence>
<proteinExistence type="predicted"/>
<name>A0A402AJJ6_9CHLR</name>